<protein>
    <recommendedName>
        <fullName evidence="2">histidine kinase</fullName>
        <ecNumber evidence="2">2.7.13.3</ecNumber>
    </recommendedName>
</protein>
<dbReference type="AlphaFoldDB" id="A0A6N7PZH9"/>
<dbReference type="InterPro" id="IPR003661">
    <property type="entry name" value="HisK_dim/P_dom"/>
</dbReference>
<dbReference type="FunFam" id="3.30.565.10:FF:000006">
    <property type="entry name" value="Sensor histidine kinase WalK"/>
    <property type="match status" value="1"/>
</dbReference>
<accession>A0A6N7PZH9</accession>
<dbReference type="SUPFAM" id="SSF55874">
    <property type="entry name" value="ATPase domain of HSP90 chaperone/DNA topoisomerase II/histidine kinase"/>
    <property type="match status" value="1"/>
</dbReference>
<keyword evidence="4" id="KW-0808">Transferase</keyword>
<sequence>MRRHLPVAAVIAILTTLLTGVLVYSSRALATSLEREALRKQRERAVELASYLDAQLLRSHQVANSTAALVEPMRRRDELEGLLRRMLLSTPPQFVYGIGVWFDPYAFDKTKRYYGPYVHRDASGEVVLTFEWSTREYDYPSRSWFEFGKSAGARPAFTEPYFDIDHIYLSTLRSLEDERGRTVGVVSVDLILPQLREILARVNTTPGEALYVTSAEGRIVAHPDELRLLAWARERGRAPRSILDLSLADLEAFHAAVGPPERIVSTTLVEQSGWKVHIASDRRVLFAESRRVLSMAFGITLLLWAVAILGLVAHARHVHARDLARAVELQRRVEDSLRASIHQRDEFISLASHELRTPLTPLLARLELVQRHLRATKSADASHIDRAIAALQRLQALMDELLDAAAVQSGRLSIHLQPTSLTEIVRRSIAAMSHLGSGHRIDADLPRQSFMIAGDASRLEQVVTNLLTNAIKFSPAGGAVRVSIEAGAREAVLSIRDEGIGIPEAEQARAFERYFRASNAPATSFPGLGLGLYISREIVERHGGRIGLESGAGRGSTLHVTLPLLEEGSRSEACPVAPAPLRASGEGKRRGH</sequence>
<dbReference type="InterPro" id="IPR005467">
    <property type="entry name" value="His_kinase_dom"/>
</dbReference>
<dbReference type="SUPFAM" id="SSF47384">
    <property type="entry name" value="Homodimeric domain of signal transducing histidine kinase"/>
    <property type="match status" value="1"/>
</dbReference>
<dbReference type="PRINTS" id="PR00344">
    <property type="entry name" value="BCTRLSENSOR"/>
</dbReference>
<organism evidence="9 10">
    <name type="scientific">Polyangium spumosum</name>
    <dbReference type="NCBI Taxonomy" id="889282"/>
    <lineage>
        <taxon>Bacteria</taxon>
        <taxon>Pseudomonadati</taxon>
        <taxon>Myxococcota</taxon>
        <taxon>Polyangia</taxon>
        <taxon>Polyangiales</taxon>
        <taxon>Polyangiaceae</taxon>
        <taxon>Polyangium</taxon>
    </lineage>
</organism>
<dbReference type="Pfam" id="PF02518">
    <property type="entry name" value="HATPase_c"/>
    <property type="match status" value="1"/>
</dbReference>
<evidence type="ECO:0000256" key="6">
    <source>
        <dbReference type="SAM" id="MobiDB-lite"/>
    </source>
</evidence>
<dbReference type="Proteomes" id="UP000440224">
    <property type="component" value="Unassembled WGS sequence"/>
</dbReference>
<dbReference type="PROSITE" id="PS50109">
    <property type="entry name" value="HIS_KIN"/>
    <property type="match status" value="1"/>
</dbReference>
<dbReference type="SMART" id="SM00387">
    <property type="entry name" value="HATPase_c"/>
    <property type="match status" value="1"/>
</dbReference>
<dbReference type="RefSeq" id="WP_153822233.1">
    <property type="nucleotide sequence ID" value="NZ_WJIE01000007.1"/>
</dbReference>
<dbReference type="InterPro" id="IPR036097">
    <property type="entry name" value="HisK_dim/P_sf"/>
</dbReference>
<keyword evidence="3" id="KW-0597">Phosphoprotein</keyword>
<dbReference type="SMART" id="SM00388">
    <property type="entry name" value="HisKA"/>
    <property type="match status" value="1"/>
</dbReference>
<evidence type="ECO:0000256" key="4">
    <source>
        <dbReference type="ARBA" id="ARBA00022679"/>
    </source>
</evidence>
<comment type="catalytic activity">
    <reaction evidence="1">
        <text>ATP + protein L-histidine = ADP + protein N-phospho-L-histidine.</text>
        <dbReference type="EC" id="2.7.13.3"/>
    </reaction>
</comment>
<dbReference type="Pfam" id="PF22673">
    <property type="entry name" value="MCP-like_PDC_1"/>
    <property type="match status" value="1"/>
</dbReference>
<dbReference type="Pfam" id="PF00512">
    <property type="entry name" value="HisKA"/>
    <property type="match status" value="1"/>
</dbReference>
<evidence type="ECO:0000256" key="5">
    <source>
        <dbReference type="ARBA" id="ARBA00022777"/>
    </source>
</evidence>
<dbReference type="EC" id="2.7.13.3" evidence="2"/>
<evidence type="ECO:0000256" key="7">
    <source>
        <dbReference type="SAM" id="Phobius"/>
    </source>
</evidence>
<dbReference type="CDD" id="cd18774">
    <property type="entry name" value="PDC2_HK_sensor"/>
    <property type="match status" value="1"/>
</dbReference>
<feature type="domain" description="Histidine kinase" evidence="8">
    <location>
        <begin position="350"/>
        <end position="566"/>
    </location>
</feature>
<dbReference type="Gene3D" id="3.30.565.10">
    <property type="entry name" value="Histidine kinase-like ATPase, C-terminal domain"/>
    <property type="match status" value="1"/>
</dbReference>
<keyword evidence="5" id="KW-0418">Kinase</keyword>
<gene>
    <name evidence="9" type="ORF">GF068_26510</name>
</gene>
<evidence type="ECO:0000256" key="3">
    <source>
        <dbReference type="ARBA" id="ARBA00022553"/>
    </source>
</evidence>
<evidence type="ECO:0000313" key="10">
    <source>
        <dbReference type="Proteomes" id="UP000440224"/>
    </source>
</evidence>
<keyword evidence="10" id="KW-1185">Reference proteome</keyword>
<dbReference type="InterPro" id="IPR003594">
    <property type="entry name" value="HATPase_dom"/>
</dbReference>
<dbReference type="GO" id="GO:0000155">
    <property type="term" value="F:phosphorelay sensor kinase activity"/>
    <property type="evidence" value="ECO:0007669"/>
    <property type="project" value="InterPro"/>
</dbReference>
<keyword evidence="7" id="KW-0472">Membrane</keyword>
<comment type="caution">
    <text evidence="9">The sequence shown here is derived from an EMBL/GenBank/DDBJ whole genome shotgun (WGS) entry which is preliminary data.</text>
</comment>
<dbReference type="Gene3D" id="3.30.450.20">
    <property type="entry name" value="PAS domain"/>
    <property type="match status" value="1"/>
</dbReference>
<dbReference type="OrthoDB" id="9762826at2"/>
<dbReference type="CDD" id="cd00082">
    <property type="entry name" value="HisKA"/>
    <property type="match status" value="1"/>
</dbReference>
<dbReference type="Gene3D" id="1.10.287.130">
    <property type="match status" value="1"/>
</dbReference>
<dbReference type="CDD" id="cd00075">
    <property type="entry name" value="HATPase"/>
    <property type="match status" value="1"/>
</dbReference>
<keyword evidence="7" id="KW-1133">Transmembrane helix</keyword>
<keyword evidence="7" id="KW-0812">Transmembrane</keyword>
<dbReference type="InterPro" id="IPR036890">
    <property type="entry name" value="HATPase_C_sf"/>
</dbReference>
<reference evidence="9 10" key="1">
    <citation type="submission" date="2019-10" db="EMBL/GenBank/DDBJ databases">
        <title>A soil myxobacterium in the family Polyangiaceae.</title>
        <authorList>
            <person name="Li Y."/>
            <person name="Wang J."/>
        </authorList>
    </citation>
    <scope>NUCLEOTIDE SEQUENCE [LARGE SCALE GENOMIC DNA]</scope>
    <source>
        <strain evidence="9 10">DSM 14734</strain>
    </source>
</reference>
<dbReference type="PANTHER" id="PTHR43547">
    <property type="entry name" value="TWO-COMPONENT HISTIDINE KINASE"/>
    <property type="match status" value="1"/>
</dbReference>
<dbReference type="InterPro" id="IPR004358">
    <property type="entry name" value="Sig_transdc_His_kin-like_C"/>
</dbReference>
<evidence type="ECO:0000313" key="9">
    <source>
        <dbReference type="EMBL" id="MRG95444.1"/>
    </source>
</evidence>
<feature type="transmembrane region" description="Helical" evidence="7">
    <location>
        <begin position="292"/>
        <end position="313"/>
    </location>
</feature>
<proteinExistence type="predicted"/>
<evidence type="ECO:0000256" key="1">
    <source>
        <dbReference type="ARBA" id="ARBA00000085"/>
    </source>
</evidence>
<dbReference type="PANTHER" id="PTHR43547:SF2">
    <property type="entry name" value="HYBRID SIGNAL TRANSDUCTION HISTIDINE KINASE C"/>
    <property type="match status" value="1"/>
</dbReference>
<dbReference type="CDD" id="cd12913">
    <property type="entry name" value="PDC1_MCP_like"/>
    <property type="match status" value="1"/>
</dbReference>
<name>A0A6N7PZH9_9BACT</name>
<feature type="region of interest" description="Disordered" evidence="6">
    <location>
        <begin position="573"/>
        <end position="592"/>
    </location>
</feature>
<dbReference type="EMBL" id="WJIE01000007">
    <property type="protein sequence ID" value="MRG95444.1"/>
    <property type="molecule type" value="Genomic_DNA"/>
</dbReference>
<evidence type="ECO:0000259" key="8">
    <source>
        <dbReference type="PROSITE" id="PS50109"/>
    </source>
</evidence>
<evidence type="ECO:0000256" key="2">
    <source>
        <dbReference type="ARBA" id="ARBA00012438"/>
    </source>
</evidence>